<dbReference type="InterPro" id="IPR023332">
    <property type="entry name" value="Proteasome_alpha-type"/>
</dbReference>
<evidence type="ECO:0000313" key="6">
    <source>
        <dbReference type="Proteomes" id="UP001189429"/>
    </source>
</evidence>
<dbReference type="InterPro" id="IPR050115">
    <property type="entry name" value="Proteasome_alpha"/>
</dbReference>
<dbReference type="PROSITE" id="PS51475">
    <property type="entry name" value="PROTEASOME_ALPHA_2"/>
    <property type="match status" value="1"/>
</dbReference>
<keyword evidence="6" id="KW-1185">Reference proteome</keyword>
<dbReference type="InterPro" id="IPR001353">
    <property type="entry name" value="Proteasome_sua/b"/>
</dbReference>
<comment type="subunit">
    <text evidence="3">The 26S proteasome consists of a 20S proteasome core and two 19S regulatory subunits.</text>
</comment>
<proteinExistence type="inferred from homology"/>
<reference evidence="5" key="1">
    <citation type="submission" date="2023-10" db="EMBL/GenBank/DDBJ databases">
        <authorList>
            <person name="Chen Y."/>
            <person name="Shah S."/>
            <person name="Dougan E. K."/>
            <person name="Thang M."/>
            <person name="Chan C."/>
        </authorList>
    </citation>
    <scope>NUCLEOTIDE SEQUENCE [LARGE SCALE GENOMIC DNA]</scope>
</reference>
<dbReference type="Proteomes" id="UP001189429">
    <property type="component" value="Unassembled WGS sequence"/>
</dbReference>
<dbReference type="EMBL" id="CAUYUJ010018153">
    <property type="protein sequence ID" value="CAK0881111.1"/>
    <property type="molecule type" value="Genomic_DNA"/>
</dbReference>
<evidence type="ECO:0000259" key="4">
    <source>
        <dbReference type="PROSITE" id="PS00388"/>
    </source>
</evidence>
<organism evidence="5 6">
    <name type="scientific">Prorocentrum cordatum</name>
    <dbReference type="NCBI Taxonomy" id="2364126"/>
    <lineage>
        <taxon>Eukaryota</taxon>
        <taxon>Sar</taxon>
        <taxon>Alveolata</taxon>
        <taxon>Dinophyceae</taxon>
        <taxon>Prorocentrales</taxon>
        <taxon>Prorocentraceae</taxon>
        <taxon>Prorocentrum</taxon>
    </lineage>
</organism>
<keyword evidence="3" id="KW-0963">Cytoplasm</keyword>
<evidence type="ECO:0000256" key="2">
    <source>
        <dbReference type="PROSITE-ProRule" id="PRU00808"/>
    </source>
</evidence>
<evidence type="ECO:0000256" key="1">
    <source>
        <dbReference type="ARBA" id="ARBA00022942"/>
    </source>
</evidence>
<dbReference type="PROSITE" id="PS00388">
    <property type="entry name" value="PROTEASOME_ALPHA_1"/>
    <property type="match status" value="1"/>
</dbReference>
<dbReference type="Pfam" id="PF10584">
    <property type="entry name" value="Proteasome_A_N"/>
    <property type="match status" value="1"/>
</dbReference>
<comment type="similarity">
    <text evidence="2 3">Belongs to the peptidase T1A family.</text>
</comment>
<dbReference type="SUPFAM" id="SSF56235">
    <property type="entry name" value="N-terminal nucleophile aminohydrolases (Ntn hydrolases)"/>
    <property type="match status" value="1"/>
</dbReference>
<comment type="subcellular location">
    <subcellularLocation>
        <location evidence="3">Cytoplasm</location>
    </subcellularLocation>
    <subcellularLocation>
        <location evidence="3">Nucleus</location>
    </subcellularLocation>
</comment>
<feature type="domain" description="Proteasome alpha-type subunits" evidence="4">
    <location>
        <begin position="8"/>
        <end position="30"/>
    </location>
</feature>
<evidence type="ECO:0000313" key="5">
    <source>
        <dbReference type="EMBL" id="CAK0881111.1"/>
    </source>
</evidence>
<gene>
    <name evidence="5" type="ORF">PCOR1329_LOCUS64048</name>
</gene>
<comment type="caution">
    <text evidence="5">The sequence shown here is derived from an EMBL/GenBank/DDBJ whole genome shotgun (WGS) entry which is preliminary data.</text>
</comment>
<dbReference type="Gene3D" id="3.60.20.10">
    <property type="entry name" value="Glutamine Phosphoribosylpyrophosphate, subunit 1, domain 1"/>
    <property type="match status" value="1"/>
</dbReference>
<dbReference type="Pfam" id="PF00227">
    <property type="entry name" value="Proteasome"/>
    <property type="match status" value="1"/>
</dbReference>
<accession>A0ABN9W500</accession>
<dbReference type="SMART" id="SM00948">
    <property type="entry name" value="Proteasome_A_N"/>
    <property type="match status" value="1"/>
</dbReference>
<dbReference type="PANTHER" id="PTHR11599">
    <property type="entry name" value="PROTEASOME SUBUNIT ALPHA/BETA"/>
    <property type="match status" value="1"/>
</dbReference>
<name>A0ABN9W500_9DINO</name>
<protein>
    <recommendedName>
        <fullName evidence="3">Proteasome subunit alpha type</fullName>
    </recommendedName>
</protein>
<dbReference type="InterPro" id="IPR000426">
    <property type="entry name" value="Proteasome_asu_N"/>
</dbReference>
<dbReference type="InterPro" id="IPR029055">
    <property type="entry name" value="Ntn_hydrolases_N"/>
</dbReference>
<keyword evidence="3" id="KW-0539">Nucleus</keyword>
<dbReference type="CDD" id="cd03751">
    <property type="entry name" value="proteasome_alpha_type_3"/>
    <property type="match status" value="1"/>
</dbReference>
<evidence type="ECO:0000256" key="3">
    <source>
        <dbReference type="RuleBase" id="RU000551"/>
    </source>
</evidence>
<keyword evidence="1 2" id="KW-0647">Proteasome</keyword>
<sequence length="252" mass="27918">MAGTGAGYDLSVNTFSPDGRVYQVEYAQKAVENSGTSLAICCKDGVLFAVEKFMLSKMLVPGTIKRIFPIHRHAGMSIAGFLADSRQIVSRAREEANQYKSVYTDEIPPEVLAERLGNFTHLFTLYWSARPFGCTVLFGAVDPETKVPSLFQIDPAGLVYKFKGTAIGKGKQAAKTEIEKLMANPDITCEEALVHVAKIMHKVHDEKDKDFELEASWICPKSNYQFAAVPNDLLKTAEDKAKEMIEAEENED</sequence>